<evidence type="ECO:0000259" key="2">
    <source>
        <dbReference type="Pfam" id="PF00561"/>
    </source>
</evidence>
<reference evidence="3 4" key="1">
    <citation type="submission" date="2018-08" db="EMBL/GenBank/DDBJ databases">
        <title>Chitinophagaceae sp. K23C18032701, a novel bacterium isolated from forest soil.</title>
        <authorList>
            <person name="Wang C."/>
        </authorList>
    </citation>
    <scope>NUCLEOTIDE SEQUENCE [LARGE SCALE GENOMIC DNA]</scope>
    <source>
        <strain evidence="3 4">K23C18032701</strain>
    </source>
</reference>
<protein>
    <submittedName>
        <fullName evidence="3">Alpha/beta hydrolase</fullName>
    </submittedName>
</protein>
<dbReference type="OrthoDB" id="9780932at2"/>
<organism evidence="3 4">
    <name type="scientific">Deminuibacter soli</name>
    <dbReference type="NCBI Taxonomy" id="2291815"/>
    <lineage>
        <taxon>Bacteria</taxon>
        <taxon>Pseudomonadati</taxon>
        <taxon>Bacteroidota</taxon>
        <taxon>Chitinophagia</taxon>
        <taxon>Chitinophagales</taxon>
        <taxon>Chitinophagaceae</taxon>
        <taxon>Deminuibacter</taxon>
    </lineage>
</organism>
<dbReference type="Proteomes" id="UP000261284">
    <property type="component" value="Unassembled WGS sequence"/>
</dbReference>
<sequence length="299" mass="32867">MSFITINNEPSQHEPVHIHYEDLGSGQPVVLIHGWPYSGDMWEYQVNELLQHGLRCITYDRRGFGKSSRPAAGYDYDTLTADLHALLEHLDLQNAVLVGFSMGGGEVVRYCAKYGTARIAKIVLISSVTPFMLKTADNPHGVEQAVFDGMLKGIKEDRIAFLDSFGKAFFGISLIYHPVSTPMLDHYRTIAGFASPLATQQCAVSFAGTDFRQDMASIKVPVLIIHGESDKTVPLETGGNQTATLLPDAVYLIYQGAPHGLFYTNRDSLNRDLLTFIANNTAAGEPPIRPVGVFAETKF</sequence>
<dbReference type="InterPro" id="IPR000073">
    <property type="entry name" value="AB_hydrolase_1"/>
</dbReference>
<comment type="caution">
    <text evidence="3">The sequence shown here is derived from an EMBL/GenBank/DDBJ whole genome shotgun (WGS) entry which is preliminary data.</text>
</comment>
<feature type="domain" description="AB hydrolase-1" evidence="2">
    <location>
        <begin position="28"/>
        <end position="265"/>
    </location>
</feature>
<dbReference type="GO" id="GO:0016787">
    <property type="term" value="F:hydrolase activity"/>
    <property type="evidence" value="ECO:0007669"/>
    <property type="project" value="UniProtKB-KW"/>
</dbReference>
<gene>
    <name evidence="3" type="ORF">DXN05_14775</name>
</gene>
<dbReference type="PRINTS" id="PR00111">
    <property type="entry name" value="ABHYDROLASE"/>
</dbReference>
<dbReference type="SUPFAM" id="SSF53474">
    <property type="entry name" value="alpha/beta-Hydrolases"/>
    <property type="match status" value="1"/>
</dbReference>
<dbReference type="PRINTS" id="PR00412">
    <property type="entry name" value="EPOXHYDRLASE"/>
</dbReference>
<dbReference type="InterPro" id="IPR000639">
    <property type="entry name" value="Epox_hydrolase-like"/>
</dbReference>
<comment type="similarity">
    <text evidence="1">Belongs to the AB hydrolase superfamily. Bacterial non-heme haloperoxidase / perhydrolase family.</text>
</comment>
<dbReference type="AlphaFoldDB" id="A0A3E1NH63"/>
<dbReference type="FunFam" id="3.40.50.1820:FF:000205">
    <property type="entry name" value="Non-haem bromoperoxidase BPO-A2"/>
    <property type="match status" value="1"/>
</dbReference>
<accession>A0A3E1NH63</accession>
<dbReference type="InterPro" id="IPR050471">
    <property type="entry name" value="AB_hydrolase"/>
</dbReference>
<evidence type="ECO:0000313" key="3">
    <source>
        <dbReference type="EMBL" id="RFM27289.1"/>
    </source>
</evidence>
<dbReference type="Gene3D" id="3.40.50.1820">
    <property type="entry name" value="alpha/beta hydrolase"/>
    <property type="match status" value="1"/>
</dbReference>
<evidence type="ECO:0000313" key="4">
    <source>
        <dbReference type="Proteomes" id="UP000261284"/>
    </source>
</evidence>
<dbReference type="Pfam" id="PF00561">
    <property type="entry name" value="Abhydrolase_1"/>
    <property type="match status" value="1"/>
</dbReference>
<dbReference type="EMBL" id="QTJU01000005">
    <property type="protein sequence ID" value="RFM27289.1"/>
    <property type="molecule type" value="Genomic_DNA"/>
</dbReference>
<dbReference type="PANTHER" id="PTHR43433">
    <property type="entry name" value="HYDROLASE, ALPHA/BETA FOLD FAMILY PROTEIN"/>
    <property type="match status" value="1"/>
</dbReference>
<keyword evidence="4" id="KW-1185">Reference proteome</keyword>
<dbReference type="PANTHER" id="PTHR43433:SF4">
    <property type="entry name" value="NON-HEME CHLOROPEROXIDASE-RELATED"/>
    <property type="match status" value="1"/>
</dbReference>
<name>A0A3E1NH63_9BACT</name>
<proteinExistence type="inferred from homology"/>
<keyword evidence="3" id="KW-0378">Hydrolase</keyword>
<dbReference type="RefSeq" id="WP_116848046.1">
    <property type="nucleotide sequence ID" value="NZ_QTJU01000005.1"/>
</dbReference>
<evidence type="ECO:0000256" key="1">
    <source>
        <dbReference type="ARBA" id="ARBA00038128"/>
    </source>
</evidence>
<dbReference type="InterPro" id="IPR029058">
    <property type="entry name" value="AB_hydrolase_fold"/>
</dbReference>